<keyword evidence="2" id="KW-0472">Membrane</keyword>
<feature type="signal peptide" evidence="3">
    <location>
        <begin position="1"/>
        <end position="29"/>
    </location>
</feature>
<feature type="region of interest" description="Disordered" evidence="1">
    <location>
        <begin position="380"/>
        <end position="419"/>
    </location>
</feature>
<feature type="compositionally biased region" description="Low complexity" evidence="1">
    <location>
        <begin position="253"/>
        <end position="275"/>
    </location>
</feature>
<evidence type="ECO:0000313" key="4">
    <source>
        <dbReference type="EMBL" id="QJR10330.1"/>
    </source>
</evidence>
<keyword evidence="3" id="KW-0732">Signal</keyword>
<proteinExistence type="predicted"/>
<keyword evidence="2" id="KW-0812">Transmembrane</keyword>
<accession>A0A6M4GSM0</accession>
<evidence type="ECO:0000313" key="5">
    <source>
        <dbReference type="Proteomes" id="UP000501534"/>
    </source>
</evidence>
<feature type="region of interest" description="Disordered" evidence="1">
    <location>
        <begin position="219"/>
        <end position="313"/>
    </location>
</feature>
<evidence type="ECO:0000256" key="1">
    <source>
        <dbReference type="SAM" id="MobiDB-lite"/>
    </source>
</evidence>
<gene>
    <name evidence="4" type="ORF">DSM104443_01388</name>
</gene>
<feature type="transmembrane region" description="Helical" evidence="2">
    <location>
        <begin position="490"/>
        <end position="511"/>
    </location>
</feature>
<feature type="compositionally biased region" description="Low complexity" evidence="1">
    <location>
        <begin position="454"/>
        <end position="478"/>
    </location>
</feature>
<organism evidence="4 5">
    <name type="scientific">Usitatibacter rugosus</name>
    <dbReference type="NCBI Taxonomy" id="2732067"/>
    <lineage>
        <taxon>Bacteria</taxon>
        <taxon>Pseudomonadati</taxon>
        <taxon>Pseudomonadota</taxon>
        <taxon>Betaproteobacteria</taxon>
        <taxon>Nitrosomonadales</taxon>
        <taxon>Usitatibacteraceae</taxon>
        <taxon>Usitatibacter</taxon>
    </lineage>
</organism>
<keyword evidence="2" id="KW-1133">Transmembrane helix</keyword>
<feature type="region of interest" description="Disordered" evidence="1">
    <location>
        <begin position="440"/>
        <end position="478"/>
    </location>
</feature>
<protein>
    <recommendedName>
        <fullName evidence="6">LysM domain-containing protein</fullName>
    </recommendedName>
</protein>
<feature type="compositionally biased region" description="Low complexity" evidence="1">
    <location>
        <begin position="283"/>
        <end position="303"/>
    </location>
</feature>
<feature type="compositionally biased region" description="Basic and acidic residues" evidence="1">
    <location>
        <begin position="304"/>
        <end position="313"/>
    </location>
</feature>
<dbReference type="Proteomes" id="UP000501534">
    <property type="component" value="Chromosome"/>
</dbReference>
<evidence type="ECO:0000256" key="2">
    <source>
        <dbReference type="SAM" id="Phobius"/>
    </source>
</evidence>
<keyword evidence="5" id="KW-1185">Reference proteome</keyword>
<feature type="region of interest" description="Disordered" evidence="1">
    <location>
        <begin position="522"/>
        <end position="545"/>
    </location>
</feature>
<name>A0A6M4GSM0_9PROT</name>
<feature type="compositionally biased region" description="Pro residues" evidence="1">
    <location>
        <begin position="230"/>
        <end position="241"/>
    </location>
</feature>
<dbReference type="KEGG" id="uru:DSM104443_01388"/>
<dbReference type="EMBL" id="CP053069">
    <property type="protein sequence ID" value="QJR10330.1"/>
    <property type="molecule type" value="Genomic_DNA"/>
</dbReference>
<evidence type="ECO:0000256" key="3">
    <source>
        <dbReference type="SAM" id="SignalP"/>
    </source>
</evidence>
<feature type="chain" id="PRO_5026721493" description="LysM domain-containing protein" evidence="3">
    <location>
        <begin position="30"/>
        <end position="765"/>
    </location>
</feature>
<sequence length="765" mass="81661">MARNVKPHRTFEAVAVALLAGALALPAGAQTLGDLELRSAPGEPLDATVALGSANGAPVTAECLFLSRGAAEDGPFITRAQVAVFDEGGERYARFRSDQPVQDRNARLRIVVRCPGQPHVAYREYRDLFEPRVASAPSPVAAPVATAAPIGDTTGLQVRNGDSMASIAALLLPRKPSAQRAYVQAMREANPSIAGLGPTDPIPLDANVVLPDLRSLPRVKSEPSIASAPPTSPPPQRPPRAAPKSTEAPKARAPSPSTASEPTTAASPALAATEPAPAPSRPAPVKAPAKAPAPPAAAAAAPRRAPESGERVVLRLSSSEVDLSRSRNINDTDRAKLRERLLVLDNDDQVAALLSLRDSLKRLEGRVAELQLKLSTLPVNPPPATAPAPVAKALPPPKVEAPAPKIDVPPPKVEAAPKVEAPKVEAPKVEAPKIEAPKVEAAPPKVEAPPPKAEAPVVAPAPVTPKPVSKPATAAKPARAADPAEEGVALWIWAALAAAALALVALGWWWLRREPSEEDLPEIQAADSIPPPATEPPTDGHEEREFDVAEPAVAAKRREIDSDATLATEVRGADPAALRQRYMEERFPEIANRAIVLSNPDSVVKAARLFYEDGSIPRAVELLQLAIEEHPQEQRTWLALFEIYRLERMAEPFAEVAQRFRDLHGKGENWRKVQFFGREVDPGNALYRDMSVGIETIKFEAGKPPAPSTYDPIAENWLNAPMDFENELLAVDLRRALMDEAGITDEDLTPNPMPALRSVEMFTVA</sequence>
<reference evidence="4 5" key="1">
    <citation type="submission" date="2020-04" db="EMBL/GenBank/DDBJ databases">
        <title>Usitatibacter rugosus gen. nov., sp. nov. and Usitatibacter palustris sp. nov., novel members of Usitatibacteraceae fam. nov. within the order Nitrosomonadales isolated from soil.</title>
        <authorList>
            <person name="Huber K.J."/>
            <person name="Neumann-Schaal M."/>
            <person name="Geppert A."/>
            <person name="Luckner M."/>
            <person name="Wanner G."/>
            <person name="Overmann J."/>
        </authorList>
    </citation>
    <scope>NUCLEOTIDE SEQUENCE [LARGE SCALE GENOMIC DNA]</scope>
    <source>
        <strain evidence="4 5">0125_3</strain>
    </source>
</reference>
<evidence type="ECO:0008006" key="6">
    <source>
        <dbReference type="Google" id="ProtNLM"/>
    </source>
</evidence>
<dbReference type="AlphaFoldDB" id="A0A6M4GSM0"/>